<protein>
    <submittedName>
        <fullName evidence="3">Uncharacterized protein</fullName>
    </submittedName>
</protein>
<organism evidence="3 4">
    <name type="scientific">Cutibacterium granulosum</name>
    <dbReference type="NCBI Taxonomy" id="33011"/>
    <lineage>
        <taxon>Bacteria</taxon>
        <taxon>Bacillati</taxon>
        <taxon>Actinomycetota</taxon>
        <taxon>Actinomycetes</taxon>
        <taxon>Propionibacteriales</taxon>
        <taxon>Propionibacteriaceae</taxon>
        <taxon>Cutibacterium</taxon>
    </lineage>
</organism>
<feature type="chain" id="PRO_5011311500" evidence="2">
    <location>
        <begin position="33"/>
        <end position="355"/>
    </location>
</feature>
<dbReference type="RefSeq" id="WP_065860982.1">
    <property type="nucleotide sequence ID" value="NZ_LT906441.1"/>
</dbReference>
<feature type="compositionally biased region" description="Polar residues" evidence="1">
    <location>
        <begin position="39"/>
        <end position="55"/>
    </location>
</feature>
<reference evidence="3 4" key="1">
    <citation type="submission" date="2017-06" db="EMBL/GenBank/DDBJ databases">
        <authorList>
            <consortium name="Pathogen Informatics"/>
        </authorList>
    </citation>
    <scope>NUCLEOTIDE SEQUENCE [LARGE SCALE GENOMIC DNA]</scope>
    <source>
        <strain evidence="3 4">NCTC11865</strain>
    </source>
</reference>
<sequence>MKQLKARRSVGVATALSLSLLGSLSCAAVASADEGPEPATTTSVSASPEAESTTPLLPLGESPSAERTTELFPYSESSTTIKPPSSNTSSDLPAGNDDVTGAGHGTDDSEDGEVADGDVNVSLSVGGGDFQAGRDVKVDRSNLTVQVNYDLLSPNKGDRSVKRVFSGSVAWQIVPAGTNPDKGHDPRAVAWGDARINETGKGSVDVSLARLTPGKHYDLVIDFTGDCAVDRGDGTLHTSVHYDKRVTVRGLHRTKDFRLRHLHLDGDSHVGRGDGLHLKGLPLFDGHPLKHLHFSGKSHLELDGNAHREKDFKLPELNLKTSFGGGAEVSHDDQAGAGEGAAPVAKGKGLPATGF</sequence>
<dbReference type="PROSITE" id="PS51257">
    <property type="entry name" value="PROKAR_LIPOPROTEIN"/>
    <property type="match status" value="1"/>
</dbReference>
<proteinExistence type="predicted"/>
<evidence type="ECO:0000256" key="2">
    <source>
        <dbReference type="SAM" id="SignalP"/>
    </source>
</evidence>
<dbReference type="Proteomes" id="UP000215332">
    <property type="component" value="Chromosome 1"/>
</dbReference>
<feature type="region of interest" description="Disordered" evidence="1">
    <location>
        <begin position="31"/>
        <end position="120"/>
    </location>
</feature>
<evidence type="ECO:0000256" key="1">
    <source>
        <dbReference type="SAM" id="MobiDB-lite"/>
    </source>
</evidence>
<dbReference type="AlphaFoldDB" id="A0A239W4K6"/>
<feature type="region of interest" description="Disordered" evidence="1">
    <location>
        <begin position="323"/>
        <end position="355"/>
    </location>
</feature>
<gene>
    <name evidence="3" type="ORF">SAMEA4412665_00290</name>
</gene>
<feature type="signal peptide" evidence="2">
    <location>
        <begin position="1"/>
        <end position="32"/>
    </location>
</feature>
<keyword evidence="2" id="KW-0732">Signal</keyword>
<dbReference type="EMBL" id="LT906441">
    <property type="protein sequence ID" value="SNV29515.1"/>
    <property type="molecule type" value="Genomic_DNA"/>
</dbReference>
<evidence type="ECO:0000313" key="3">
    <source>
        <dbReference type="EMBL" id="SNV29515.1"/>
    </source>
</evidence>
<accession>A0A239W4K6</accession>
<evidence type="ECO:0000313" key="4">
    <source>
        <dbReference type="Proteomes" id="UP000215332"/>
    </source>
</evidence>
<name>A0A239W4K6_9ACTN</name>
<dbReference type="KEGG" id="cgrn:4412665_00290"/>
<feature type="compositionally biased region" description="Polar residues" evidence="1">
    <location>
        <begin position="75"/>
        <end position="91"/>
    </location>
</feature>